<dbReference type="RefSeq" id="WP_380031078.1">
    <property type="nucleotide sequence ID" value="NZ_JBHSHB010000003.1"/>
</dbReference>
<proteinExistence type="predicted"/>
<feature type="compositionally biased region" description="Acidic residues" evidence="1">
    <location>
        <begin position="263"/>
        <end position="272"/>
    </location>
</feature>
<feature type="region of interest" description="Disordered" evidence="1">
    <location>
        <begin position="226"/>
        <end position="280"/>
    </location>
</feature>
<keyword evidence="2" id="KW-1133">Transmembrane helix</keyword>
<feature type="compositionally biased region" description="Low complexity" evidence="1">
    <location>
        <begin position="226"/>
        <end position="235"/>
    </location>
</feature>
<sequence>MGLSNFIKNLVQATKTTAFDPGVFNDELASKVSWSPKAGGGANFKTKSLVKISDSELQYKASSFGKIFGAIFILFPLAFVALGGFTVFKFGVQLEGILFMIIPLLFIAVGIYILRKFNTTITFNKSSGYFHKSKKKEVTSLAVQEDAHNFKLDTIKALQILPERVRGDKSSYTSYEINLVFEDGSRYNIVDHGHRKSIETDAVTLSDFLGIPAWNKMTGTTYISSSSATSSSYNSLEPHDLRSNKNKTSYDSSSTTYASDSTYETDDLDSDYDSTKPRKM</sequence>
<name>A0ABV9L5J3_9FLAO</name>
<feature type="transmembrane region" description="Helical" evidence="2">
    <location>
        <begin position="67"/>
        <end position="90"/>
    </location>
</feature>
<protein>
    <submittedName>
        <fullName evidence="3">Uncharacterized protein</fullName>
    </submittedName>
</protein>
<evidence type="ECO:0000313" key="3">
    <source>
        <dbReference type="EMBL" id="MFC4688865.1"/>
    </source>
</evidence>
<organism evidence="3 4">
    <name type="scientific">Dokdonia genika</name>
    <dbReference type="NCBI Taxonomy" id="308113"/>
    <lineage>
        <taxon>Bacteria</taxon>
        <taxon>Pseudomonadati</taxon>
        <taxon>Bacteroidota</taxon>
        <taxon>Flavobacteriia</taxon>
        <taxon>Flavobacteriales</taxon>
        <taxon>Flavobacteriaceae</taxon>
        <taxon>Dokdonia</taxon>
    </lineage>
</organism>
<evidence type="ECO:0000256" key="2">
    <source>
        <dbReference type="SAM" id="Phobius"/>
    </source>
</evidence>
<keyword evidence="2" id="KW-0812">Transmembrane</keyword>
<dbReference type="EMBL" id="JBHSHB010000003">
    <property type="protein sequence ID" value="MFC4688865.1"/>
    <property type="molecule type" value="Genomic_DNA"/>
</dbReference>
<feature type="compositionally biased region" description="Low complexity" evidence="1">
    <location>
        <begin position="249"/>
        <end position="262"/>
    </location>
</feature>
<accession>A0ABV9L5J3</accession>
<keyword evidence="2" id="KW-0472">Membrane</keyword>
<keyword evidence="4" id="KW-1185">Reference proteome</keyword>
<feature type="transmembrane region" description="Helical" evidence="2">
    <location>
        <begin position="96"/>
        <end position="114"/>
    </location>
</feature>
<comment type="caution">
    <text evidence="3">The sequence shown here is derived from an EMBL/GenBank/DDBJ whole genome shotgun (WGS) entry which is preliminary data.</text>
</comment>
<evidence type="ECO:0000256" key="1">
    <source>
        <dbReference type="SAM" id="MobiDB-lite"/>
    </source>
</evidence>
<gene>
    <name evidence="3" type="ORF">ACFO5T_00350</name>
</gene>
<evidence type="ECO:0000313" key="4">
    <source>
        <dbReference type="Proteomes" id="UP001595878"/>
    </source>
</evidence>
<dbReference type="Proteomes" id="UP001595878">
    <property type="component" value="Unassembled WGS sequence"/>
</dbReference>
<reference evidence="4" key="1">
    <citation type="journal article" date="2019" name="Int. J. Syst. Evol. Microbiol.">
        <title>The Global Catalogue of Microorganisms (GCM) 10K type strain sequencing project: providing services to taxonomists for standard genome sequencing and annotation.</title>
        <authorList>
            <consortium name="The Broad Institute Genomics Platform"/>
            <consortium name="The Broad Institute Genome Sequencing Center for Infectious Disease"/>
            <person name="Wu L."/>
            <person name="Ma J."/>
        </authorList>
    </citation>
    <scope>NUCLEOTIDE SEQUENCE [LARGE SCALE GENOMIC DNA]</scope>
    <source>
        <strain evidence="4">CGMCC 4.7427</strain>
    </source>
</reference>